<dbReference type="PANTHER" id="PTHR33307">
    <property type="entry name" value="ALPHA-RHAMNOSIDASE (EUROFUNG)"/>
    <property type="match status" value="1"/>
</dbReference>
<reference evidence="2 3" key="1">
    <citation type="journal article" date="2014" name="Genome Announc.">
        <title>Draft Genome Sequence of Marine Flavobacterium Jejuia pallidilutea Strain 11shimoA1 and Pigmentation Mutants.</title>
        <authorList>
            <person name="Takatani N."/>
            <person name="Nakanishi M."/>
            <person name="Meirelles P."/>
            <person name="Mino S."/>
            <person name="Suda W."/>
            <person name="Oshima K."/>
            <person name="Hattori M."/>
            <person name="Ohkuma M."/>
            <person name="Hosokawa M."/>
            <person name="Miyashita K."/>
            <person name="Thompson F.L."/>
            <person name="Niwa A."/>
            <person name="Sawabe T."/>
            <person name="Sawabe T."/>
        </authorList>
    </citation>
    <scope>NUCLEOTIDE SEQUENCE [LARGE SCALE GENOMIC DNA]</scope>
    <source>
        <strain evidence="3">JCM19302</strain>
    </source>
</reference>
<evidence type="ECO:0000259" key="1">
    <source>
        <dbReference type="Pfam" id="PF08531"/>
    </source>
</evidence>
<dbReference type="EMBL" id="BBNS01000008">
    <property type="protein sequence ID" value="GAL70851.1"/>
    <property type="molecule type" value="Genomic_DNA"/>
</dbReference>
<dbReference type="RefSeq" id="WP_052414942.1">
    <property type="nucleotide sequence ID" value="NZ_BBNS01000008.1"/>
</dbReference>
<dbReference type="PANTHER" id="PTHR33307:SF6">
    <property type="entry name" value="ALPHA-RHAMNOSIDASE (EUROFUNG)-RELATED"/>
    <property type="match status" value="1"/>
</dbReference>
<gene>
    <name evidence="2" type="ORF">JCM19302_2014</name>
</gene>
<dbReference type="Pfam" id="PF25788">
    <property type="entry name" value="Ig_Rha78A_N"/>
    <property type="match status" value="1"/>
</dbReference>
<evidence type="ECO:0000313" key="3">
    <source>
        <dbReference type="Proteomes" id="UP000029646"/>
    </source>
</evidence>
<dbReference type="InterPro" id="IPR013783">
    <property type="entry name" value="Ig-like_fold"/>
</dbReference>
<comment type="caution">
    <text evidence="2">The sequence shown here is derived from an EMBL/GenBank/DDBJ whole genome shotgun (WGS) entry which is preliminary data.</text>
</comment>
<accession>A0A090W1P0</accession>
<dbReference type="Gene3D" id="2.60.40.10">
    <property type="entry name" value="Immunoglobulins"/>
    <property type="match status" value="1"/>
</dbReference>
<name>A0A090W1P0_9FLAO</name>
<feature type="domain" description="Bacterial alpha-L-rhamnosidase N-terminal" evidence="1">
    <location>
        <begin position="205"/>
        <end position="324"/>
    </location>
</feature>
<dbReference type="Pfam" id="PF08531">
    <property type="entry name" value="Bac_rhamnosid_N"/>
    <property type="match status" value="1"/>
</dbReference>
<dbReference type="InterPro" id="IPR016007">
    <property type="entry name" value="Alpha_rhamnosid"/>
</dbReference>
<evidence type="ECO:0000313" key="2">
    <source>
        <dbReference type="EMBL" id="GAL70851.1"/>
    </source>
</evidence>
<protein>
    <submittedName>
        <fullName evidence="2">Alpha-rhamnosidase</fullName>
    </submittedName>
</protein>
<proteinExistence type="predicted"/>
<organism evidence="2 3">
    <name type="scientific">Jejuia pallidilutea</name>
    <dbReference type="NCBI Taxonomy" id="504487"/>
    <lineage>
        <taxon>Bacteria</taxon>
        <taxon>Pseudomonadati</taxon>
        <taxon>Bacteroidota</taxon>
        <taxon>Flavobacteriia</taxon>
        <taxon>Flavobacteriales</taxon>
        <taxon>Flavobacteriaceae</taxon>
        <taxon>Jejuia</taxon>
    </lineage>
</organism>
<dbReference type="Gene3D" id="2.60.120.260">
    <property type="entry name" value="Galactose-binding domain-like"/>
    <property type="match status" value="1"/>
</dbReference>
<dbReference type="Proteomes" id="UP000029646">
    <property type="component" value="Unassembled WGS sequence"/>
</dbReference>
<dbReference type="AlphaFoldDB" id="A0A090W1P0"/>
<sequence length="355" mass="41285">MNKNVLIFLFLLASFSGLTQIKPYDLKLEYRENPEGVDVKKPRFFWKLKSAEAGQYQKNYQLIVATSKENIEKGVGDVYNSKKVKSSQTTQILYKGKPLRPATQYYWKVKVWDKNNIPSWSKIATFSTGLFQKEDWKNAQWIAWKPQKQWEKEWWERKDIESKALQFQLPSLFGSSMSMFERYHFHHQNPYDASPLLRKAFKVSKKVKHAKAYISGLGYYELFINGKRIGTQVLDPGWTDYRQTILYATHDITEQIQNGENLAGVMLGRGFYGQLAYDHWGFYKKDGYVGQPKLLCLIKVQYEDGTEENVISDLSWKVTGGPIVYDGPHMAKFMMPEKKLKIGILQVLMIPLGIL</sequence>
<dbReference type="InterPro" id="IPR013737">
    <property type="entry name" value="Bac_rhamnosid_N"/>
</dbReference>